<keyword evidence="1" id="KW-1185">Reference proteome</keyword>
<sequence>MVVMCNNGSMEWSDFGAFSCGWWKNMRWMVELKNMGWCDLRTFSCLVVERKNMPLNGGRTCNGWWKYGLIWGFQLWMGQEYAVEWWKNMQWMMDVWSGVIWGLSVVDVGRICCCLVEEHAMDGGSALGCLRNMLLVVEEDAHSGYQLVFNWKWNGLKFSTGRIWTGAYLEHQNMENVLIELSRWFSYP</sequence>
<reference evidence="2" key="1">
    <citation type="submission" date="2022-11" db="UniProtKB">
        <authorList>
            <consortium name="WormBaseParasite"/>
        </authorList>
    </citation>
    <scope>IDENTIFICATION</scope>
</reference>
<proteinExistence type="predicted"/>
<name>A0A914KQU9_MELIC</name>
<organism evidence="1 2">
    <name type="scientific">Meloidogyne incognita</name>
    <name type="common">Southern root-knot nematode worm</name>
    <name type="synonym">Oxyuris incognita</name>
    <dbReference type="NCBI Taxonomy" id="6306"/>
    <lineage>
        <taxon>Eukaryota</taxon>
        <taxon>Metazoa</taxon>
        <taxon>Ecdysozoa</taxon>
        <taxon>Nematoda</taxon>
        <taxon>Chromadorea</taxon>
        <taxon>Rhabditida</taxon>
        <taxon>Tylenchina</taxon>
        <taxon>Tylenchomorpha</taxon>
        <taxon>Tylenchoidea</taxon>
        <taxon>Meloidogynidae</taxon>
        <taxon>Meloidogyninae</taxon>
        <taxon>Meloidogyne</taxon>
        <taxon>Meloidogyne incognita group</taxon>
    </lineage>
</organism>
<dbReference type="AlphaFoldDB" id="A0A914KQU9"/>
<dbReference type="Proteomes" id="UP000887563">
    <property type="component" value="Unplaced"/>
</dbReference>
<dbReference type="WBParaSite" id="Minc3s00080g03837">
    <property type="protein sequence ID" value="Minc3s00080g03837"/>
    <property type="gene ID" value="Minc3s00080g03837"/>
</dbReference>
<evidence type="ECO:0000313" key="1">
    <source>
        <dbReference type="Proteomes" id="UP000887563"/>
    </source>
</evidence>
<evidence type="ECO:0000313" key="2">
    <source>
        <dbReference type="WBParaSite" id="Minc3s00080g03837"/>
    </source>
</evidence>
<accession>A0A914KQU9</accession>
<protein>
    <submittedName>
        <fullName evidence="2">Candidate secreted effector</fullName>
    </submittedName>
</protein>